<dbReference type="RefSeq" id="WP_010122047.1">
    <property type="nucleotide sequence ID" value="NZ_DAITTW010000013.1"/>
</dbReference>
<accession>A0A3D4T2C9</accession>
<dbReference type="EMBL" id="DQID01000302">
    <property type="protein sequence ID" value="HCT15427.1"/>
    <property type="molecule type" value="Genomic_DNA"/>
</dbReference>
<name>A0A3D4T2C9_9CORY</name>
<dbReference type="Proteomes" id="UP000261739">
    <property type="component" value="Unassembled WGS sequence"/>
</dbReference>
<feature type="compositionally biased region" description="Low complexity" evidence="1">
    <location>
        <begin position="245"/>
        <end position="257"/>
    </location>
</feature>
<dbReference type="Pfam" id="PF21997">
    <property type="entry name" value="DUF6928"/>
    <property type="match status" value="1"/>
</dbReference>
<gene>
    <name evidence="2" type="ORF">DIW82_11780</name>
</gene>
<evidence type="ECO:0000313" key="2">
    <source>
        <dbReference type="EMBL" id="HCT15427.1"/>
    </source>
</evidence>
<reference evidence="2 3" key="1">
    <citation type="journal article" date="2018" name="Nat. Biotechnol.">
        <title>A standardized bacterial taxonomy based on genome phylogeny substantially revises the tree of life.</title>
        <authorList>
            <person name="Parks D.H."/>
            <person name="Chuvochina M."/>
            <person name="Waite D.W."/>
            <person name="Rinke C."/>
            <person name="Skarshewski A."/>
            <person name="Chaumeil P.A."/>
            <person name="Hugenholtz P."/>
        </authorList>
    </citation>
    <scope>NUCLEOTIDE SEQUENCE [LARGE SCALE GENOMIC DNA]</scope>
    <source>
        <strain evidence="2">UBA11247</strain>
    </source>
</reference>
<dbReference type="InterPro" id="IPR053847">
    <property type="entry name" value="DUF6928"/>
</dbReference>
<feature type="compositionally biased region" description="Acidic residues" evidence="1">
    <location>
        <begin position="235"/>
        <end position="244"/>
    </location>
</feature>
<feature type="region of interest" description="Disordered" evidence="1">
    <location>
        <begin position="210"/>
        <end position="257"/>
    </location>
</feature>
<evidence type="ECO:0000256" key="1">
    <source>
        <dbReference type="SAM" id="MobiDB-lite"/>
    </source>
</evidence>
<comment type="caution">
    <text evidence="2">The sequence shown here is derived from an EMBL/GenBank/DDBJ whole genome shotgun (WGS) entry which is preliminary data.</text>
</comment>
<dbReference type="AlphaFoldDB" id="A0A3D4T2C9"/>
<organism evidence="2 3">
    <name type="scientific">Corynebacterium nuruki</name>
    <dbReference type="NCBI Taxonomy" id="1032851"/>
    <lineage>
        <taxon>Bacteria</taxon>
        <taxon>Bacillati</taxon>
        <taxon>Actinomycetota</taxon>
        <taxon>Actinomycetes</taxon>
        <taxon>Mycobacteriales</taxon>
        <taxon>Corynebacteriaceae</taxon>
        <taxon>Corynebacterium</taxon>
    </lineage>
</organism>
<proteinExistence type="predicted"/>
<dbReference type="STRING" id="863239.GCA_000213935_00512"/>
<evidence type="ECO:0000313" key="3">
    <source>
        <dbReference type="Proteomes" id="UP000261739"/>
    </source>
</evidence>
<sequence>MTGPQHVVTLWFVTAAEPRKVLTAEPRADRGFARKFLSQLNPSWPLTHIGDFDMNRSAPPGPDEFYIGGYPGLSVVQTVIPELATLSQLPELTGAWRGLTTLIPAADLYATVHTPGDPDGLAGAAHWAGRRLKRSFCATRDTIIEDEGLPEPFEARFWEGTTDARGIQLSFLPSEFALAAVEYWLGVSLTEGSDLAVDVPVAAFAVDGRPAPRQVPTEDRTWFTTGAGSPTAPADGDDDYDDYAADAGTPAPDTRTTPELLRGAVVSVGRGVRSGFRMLQDGAHAIGDEVRRRARNTGR</sequence>
<protein>
    <submittedName>
        <fullName evidence="2">Uncharacterized protein</fullName>
    </submittedName>
</protein>